<dbReference type="CDD" id="cd05288">
    <property type="entry name" value="PGDH"/>
    <property type="match status" value="1"/>
</dbReference>
<feature type="domain" description="Enoyl reductase (ER)" evidence="2">
    <location>
        <begin position="26"/>
        <end position="341"/>
    </location>
</feature>
<evidence type="ECO:0000259" key="2">
    <source>
        <dbReference type="SMART" id="SM00829"/>
    </source>
</evidence>
<dbReference type="EMBL" id="JACHJT010000002">
    <property type="protein sequence ID" value="MBB4935373.1"/>
    <property type="molecule type" value="Genomic_DNA"/>
</dbReference>
<dbReference type="GO" id="GO:0016628">
    <property type="term" value="F:oxidoreductase activity, acting on the CH-CH group of donors, NAD or NADP as acceptor"/>
    <property type="evidence" value="ECO:0007669"/>
    <property type="project" value="InterPro"/>
</dbReference>
<dbReference type="Gene3D" id="3.40.50.720">
    <property type="entry name" value="NAD(P)-binding Rossmann-like Domain"/>
    <property type="match status" value="1"/>
</dbReference>
<keyword evidence="1" id="KW-0560">Oxidoreductase</keyword>
<accession>A0A7W7RNQ0</accession>
<dbReference type="Gene3D" id="3.90.180.10">
    <property type="entry name" value="Medium-chain alcohol dehydrogenases, catalytic domain"/>
    <property type="match status" value="1"/>
</dbReference>
<dbReference type="Pfam" id="PF16884">
    <property type="entry name" value="ADH_N_2"/>
    <property type="match status" value="1"/>
</dbReference>
<dbReference type="RefSeq" id="WP_184585113.1">
    <property type="nucleotide sequence ID" value="NZ_JACHJT010000002.1"/>
</dbReference>
<dbReference type="PANTHER" id="PTHR43205">
    <property type="entry name" value="PROSTAGLANDIN REDUCTASE"/>
    <property type="match status" value="1"/>
</dbReference>
<dbReference type="FunFam" id="3.40.50.720:FF:000121">
    <property type="entry name" value="Prostaglandin reductase 2"/>
    <property type="match status" value="1"/>
</dbReference>
<dbReference type="InterPro" id="IPR020843">
    <property type="entry name" value="ER"/>
</dbReference>
<protein>
    <recommendedName>
        <fullName evidence="2">Enoyl reductase (ER) domain-containing protein</fullName>
    </recommendedName>
</protein>
<evidence type="ECO:0000313" key="3">
    <source>
        <dbReference type="EMBL" id="MBB4935373.1"/>
    </source>
</evidence>
<dbReference type="InterPro" id="IPR036291">
    <property type="entry name" value="NAD(P)-bd_dom_sf"/>
</dbReference>
<reference evidence="3 4" key="1">
    <citation type="submission" date="2020-08" db="EMBL/GenBank/DDBJ databases">
        <title>Sequencing the genomes of 1000 actinobacteria strains.</title>
        <authorList>
            <person name="Klenk H.-P."/>
        </authorList>
    </citation>
    <scope>NUCLEOTIDE SEQUENCE [LARGE SCALE GENOMIC DNA]</scope>
    <source>
        <strain evidence="3 4">DSM 102030</strain>
    </source>
</reference>
<evidence type="ECO:0000256" key="1">
    <source>
        <dbReference type="ARBA" id="ARBA00023002"/>
    </source>
</evidence>
<dbReference type="PANTHER" id="PTHR43205:SF7">
    <property type="entry name" value="PROSTAGLANDIN REDUCTASE 1"/>
    <property type="match status" value="1"/>
</dbReference>
<dbReference type="InterPro" id="IPR045010">
    <property type="entry name" value="MDR_fam"/>
</dbReference>
<organism evidence="3 4">
    <name type="scientific">Lipingzhangella halophila</name>
    <dbReference type="NCBI Taxonomy" id="1783352"/>
    <lineage>
        <taxon>Bacteria</taxon>
        <taxon>Bacillati</taxon>
        <taxon>Actinomycetota</taxon>
        <taxon>Actinomycetes</taxon>
        <taxon>Streptosporangiales</taxon>
        <taxon>Nocardiopsidaceae</taxon>
        <taxon>Lipingzhangella</taxon>
    </lineage>
</organism>
<dbReference type="AlphaFoldDB" id="A0A7W7RNQ0"/>
<dbReference type="Proteomes" id="UP000523007">
    <property type="component" value="Unassembled WGS sequence"/>
</dbReference>
<dbReference type="SMART" id="SM00829">
    <property type="entry name" value="PKS_ER"/>
    <property type="match status" value="1"/>
</dbReference>
<dbReference type="InterPro" id="IPR041694">
    <property type="entry name" value="ADH_N_2"/>
</dbReference>
<dbReference type="SUPFAM" id="SSF50129">
    <property type="entry name" value="GroES-like"/>
    <property type="match status" value="1"/>
</dbReference>
<dbReference type="InterPro" id="IPR011032">
    <property type="entry name" value="GroES-like_sf"/>
</dbReference>
<proteinExistence type="predicted"/>
<sequence length="345" mass="35958">MSSNTAQNGHVVSREVQLAARPVGEPRLDDFELVRTEVPQPEEGQLLVRNTWISVDPYMRNRMDDVPSPVLPPFQLGATMQGSAVGEVIASRSETVPVGATVTHFLGWREYAVLDAAEATILDTTRVSAQTYLGALGTTGLAAYAALTDVAPVQQGDVVFVSAAAGAVGSVAGQLAREFGASRVIGSAGGPKKTKKLVADFGFDAAIDYRAGAVADQLAQAAPEGIDVYLDSVGGDHLEAAIDALRVGGRAALVGAISGYNATEPLGGPGNLLQVVTKQLTLRGMQVASYLPLFPEYIERATGWLTDGTLHTEETVVDGIEEAPAAFLGVLQGSNTGKMLVRLGS</sequence>
<gene>
    <name evidence="3" type="ORF">F4561_006267</name>
</gene>
<evidence type="ECO:0000313" key="4">
    <source>
        <dbReference type="Proteomes" id="UP000523007"/>
    </source>
</evidence>
<dbReference type="Pfam" id="PF00107">
    <property type="entry name" value="ADH_zinc_N"/>
    <property type="match status" value="1"/>
</dbReference>
<dbReference type="SUPFAM" id="SSF51735">
    <property type="entry name" value="NAD(P)-binding Rossmann-fold domains"/>
    <property type="match status" value="1"/>
</dbReference>
<comment type="caution">
    <text evidence="3">The sequence shown here is derived from an EMBL/GenBank/DDBJ whole genome shotgun (WGS) entry which is preliminary data.</text>
</comment>
<keyword evidence="4" id="KW-1185">Reference proteome</keyword>
<name>A0A7W7RNQ0_9ACTN</name>
<dbReference type="InterPro" id="IPR013149">
    <property type="entry name" value="ADH-like_C"/>
</dbReference>